<dbReference type="GO" id="GO:0016018">
    <property type="term" value="F:cyclosporin A binding"/>
    <property type="evidence" value="ECO:0007669"/>
    <property type="project" value="TreeGrafter"/>
</dbReference>
<evidence type="ECO:0000313" key="9">
    <source>
        <dbReference type="EMBL" id="GEM08548.1"/>
    </source>
</evidence>
<evidence type="ECO:0000256" key="6">
    <source>
        <dbReference type="ARBA" id="ARBA00023235"/>
    </source>
</evidence>
<keyword evidence="5" id="KW-0697">Rotamase</keyword>
<gene>
    <name evidence="9" type="ORF">Rt10032_c05g2565</name>
</gene>
<dbReference type="GO" id="GO:0005737">
    <property type="term" value="C:cytoplasm"/>
    <property type="evidence" value="ECO:0007669"/>
    <property type="project" value="TreeGrafter"/>
</dbReference>
<dbReference type="InterPro" id="IPR011990">
    <property type="entry name" value="TPR-like_helical_dom_sf"/>
</dbReference>
<accession>A0A511KDU5</accession>
<evidence type="ECO:0000256" key="2">
    <source>
        <dbReference type="ARBA" id="ARBA00013194"/>
    </source>
</evidence>
<dbReference type="InterPro" id="IPR019734">
    <property type="entry name" value="TPR_rpt"/>
</dbReference>
<dbReference type="InterPro" id="IPR029000">
    <property type="entry name" value="Cyclophilin-like_dom_sf"/>
</dbReference>
<dbReference type="SUPFAM" id="SSF48452">
    <property type="entry name" value="TPR-like"/>
    <property type="match status" value="1"/>
</dbReference>
<dbReference type="AlphaFoldDB" id="A0A511KDU5"/>
<dbReference type="PRINTS" id="PR00153">
    <property type="entry name" value="CSAPPISMRASE"/>
</dbReference>
<dbReference type="CDD" id="cd01926">
    <property type="entry name" value="cyclophilin_ABH_like"/>
    <property type="match status" value="1"/>
</dbReference>
<name>A0A511KDU5_RHOTO</name>
<dbReference type="SMART" id="SM00028">
    <property type="entry name" value="TPR"/>
    <property type="match status" value="2"/>
</dbReference>
<dbReference type="GO" id="GO:0003755">
    <property type="term" value="F:peptidyl-prolyl cis-trans isomerase activity"/>
    <property type="evidence" value="ECO:0007669"/>
    <property type="project" value="UniProtKB-KW"/>
</dbReference>
<dbReference type="FunFam" id="2.40.100.10:FF:000025">
    <property type="entry name" value="Peptidyl-prolyl cis-trans isomerase CYP19-2"/>
    <property type="match status" value="1"/>
</dbReference>
<dbReference type="Gene3D" id="2.40.100.10">
    <property type="entry name" value="Cyclophilin-like"/>
    <property type="match status" value="2"/>
</dbReference>
<dbReference type="PANTHER" id="PTHR11071:SF561">
    <property type="entry name" value="PEPTIDYL-PROLYL CIS-TRANS ISOMERASE D-RELATED"/>
    <property type="match status" value="1"/>
</dbReference>
<dbReference type="FunFam" id="1.25.40.10:FF:000029">
    <property type="entry name" value="peptidyl-prolyl cis-trans isomerase D"/>
    <property type="match status" value="1"/>
</dbReference>
<evidence type="ECO:0000259" key="8">
    <source>
        <dbReference type="PROSITE" id="PS50072"/>
    </source>
</evidence>
<evidence type="ECO:0000256" key="3">
    <source>
        <dbReference type="ARBA" id="ARBA00022737"/>
    </source>
</evidence>
<evidence type="ECO:0000256" key="7">
    <source>
        <dbReference type="PROSITE-ProRule" id="PRU00339"/>
    </source>
</evidence>
<proteinExistence type="predicted"/>
<dbReference type="Pfam" id="PF00160">
    <property type="entry name" value="Pro_isomerase"/>
    <property type="match status" value="1"/>
</dbReference>
<evidence type="ECO:0000256" key="1">
    <source>
        <dbReference type="ARBA" id="ARBA00000971"/>
    </source>
</evidence>
<dbReference type="Proteomes" id="UP000321518">
    <property type="component" value="Unassembled WGS sequence"/>
</dbReference>
<keyword evidence="4 7" id="KW-0802">TPR repeat</keyword>
<dbReference type="EC" id="5.2.1.8" evidence="2"/>
<dbReference type="InterPro" id="IPR020892">
    <property type="entry name" value="Cyclophilin-type_PPIase_CS"/>
</dbReference>
<dbReference type="PROSITE" id="PS50072">
    <property type="entry name" value="CSA_PPIASE_2"/>
    <property type="match status" value="1"/>
</dbReference>
<dbReference type="EMBL" id="BJWK01000005">
    <property type="protein sequence ID" value="GEM08548.1"/>
    <property type="molecule type" value="Genomic_DNA"/>
</dbReference>
<evidence type="ECO:0000256" key="4">
    <source>
        <dbReference type="ARBA" id="ARBA00022803"/>
    </source>
</evidence>
<comment type="catalytic activity">
    <reaction evidence="1">
        <text>[protein]-peptidylproline (omega=180) = [protein]-peptidylproline (omega=0)</text>
        <dbReference type="Rhea" id="RHEA:16237"/>
        <dbReference type="Rhea" id="RHEA-COMP:10747"/>
        <dbReference type="Rhea" id="RHEA-COMP:10748"/>
        <dbReference type="ChEBI" id="CHEBI:83833"/>
        <dbReference type="ChEBI" id="CHEBI:83834"/>
        <dbReference type="EC" id="5.2.1.8"/>
    </reaction>
</comment>
<dbReference type="PROSITE" id="PS00170">
    <property type="entry name" value="CSA_PPIASE_1"/>
    <property type="match status" value="1"/>
</dbReference>
<evidence type="ECO:0000256" key="5">
    <source>
        <dbReference type="ARBA" id="ARBA00023110"/>
    </source>
</evidence>
<dbReference type="Gene3D" id="1.25.40.10">
    <property type="entry name" value="Tetratricopeptide repeat domain"/>
    <property type="match status" value="1"/>
</dbReference>
<protein>
    <recommendedName>
        <fullName evidence="2">peptidylprolyl isomerase</fullName>
        <ecNumber evidence="2">5.2.1.8</ecNumber>
    </recommendedName>
</protein>
<evidence type="ECO:0000313" key="10">
    <source>
        <dbReference type="Proteomes" id="UP000321518"/>
    </source>
</evidence>
<dbReference type="PROSITE" id="PS50005">
    <property type="entry name" value="TPR"/>
    <property type="match status" value="1"/>
</dbReference>
<organism evidence="9 10">
    <name type="scientific">Rhodotorula toruloides</name>
    <name type="common">Yeast</name>
    <name type="synonym">Rhodosporidium toruloides</name>
    <dbReference type="NCBI Taxonomy" id="5286"/>
    <lineage>
        <taxon>Eukaryota</taxon>
        <taxon>Fungi</taxon>
        <taxon>Dikarya</taxon>
        <taxon>Basidiomycota</taxon>
        <taxon>Pucciniomycotina</taxon>
        <taxon>Microbotryomycetes</taxon>
        <taxon>Sporidiobolales</taxon>
        <taxon>Sporidiobolaceae</taxon>
        <taxon>Rhodotorula</taxon>
    </lineage>
</organism>
<dbReference type="InterPro" id="IPR002130">
    <property type="entry name" value="Cyclophilin-type_PPIase_dom"/>
</dbReference>
<dbReference type="GO" id="GO:0042026">
    <property type="term" value="P:protein refolding"/>
    <property type="evidence" value="ECO:0007669"/>
    <property type="project" value="UniProtKB-ARBA"/>
</dbReference>
<feature type="domain" description="PPIase cyclophilin-type" evidence="8">
    <location>
        <begin position="7"/>
        <end position="206"/>
    </location>
</feature>
<keyword evidence="6 9" id="KW-0413">Isomerase</keyword>
<reference evidence="9 10" key="1">
    <citation type="submission" date="2019-07" db="EMBL/GenBank/DDBJ databases">
        <title>Rhodotorula toruloides NBRC10032 genome sequencing.</title>
        <authorList>
            <person name="Shida Y."/>
            <person name="Takaku H."/>
            <person name="Ogasawara W."/>
            <person name="Mori K."/>
        </authorList>
    </citation>
    <scope>NUCLEOTIDE SEQUENCE [LARGE SCALE GENOMIC DNA]</scope>
    <source>
        <strain evidence="9 10">NBRC10032</strain>
    </source>
</reference>
<sequence length="410" mass="44983">MPNPRVYFDVTIQGHSAGRIVTELFADVVPKTVRLFASPSVSSSHRTDPTSPASIFFSASNRLGKRNQAENFRALATGEKGVGKAGKPLSYKGSKFHRVIRKFMIQGGDFTAGNGTGGESIYGEKFEDENFDLKHDKPFLLSMANSGPGTNGSQFFITTVPTPHLDGKHVVFGRVIHGRSVVRLIEESPVQGDAPTEEILIADCGELAEGEDGIMADEFADGHEEYPSDDESDINDPKVAYKVANEIKARGTDLFKKGNFEQAQKKYIKALRYLDRHLDLQARDLELEGQFAALRLSILLNSSLAALKVPGAASAHLGVKQATRALSLDADPEEQPMHKKLTDAEKAKALYRRAMARVVLKEDNEAIADLEEASKLQPEDGGIKAQLNAAKQRIEDRKKKARQAYAKMFN</sequence>
<dbReference type="PANTHER" id="PTHR11071">
    <property type="entry name" value="PEPTIDYL-PROLYL CIS-TRANS ISOMERASE"/>
    <property type="match status" value="1"/>
</dbReference>
<keyword evidence="3" id="KW-0677">Repeat</keyword>
<dbReference type="SUPFAM" id="SSF50891">
    <property type="entry name" value="Cyclophilin-like"/>
    <property type="match status" value="2"/>
</dbReference>
<feature type="repeat" description="TPR" evidence="7">
    <location>
        <begin position="347"/>
        <end position="380"/>
    </location>
</feature>
<dbReference type="OrthoDB" id="193499at2759"/>
<comment type="caution">
    <text evidence="9">The sequence shown here is derived from an EMBL/GenBank/DDBJ whole genome shotgun (WGS) entry which is preliminary data.</text>
</comment>